<name>A0AAD6A3M1_9POAL</name>
<dbReference type="GO" id="GO:0005524">
    <property type="term" value="F:ATP binding"/>
    <property type="evidence" value="ECO:0007669"/>
    <property type="project" value="UniProtKB-KW"/>
</dbReference>
<evidence type="ECO:0000313" key="9">
    <source>
        <dbReference type="Proteomes" id="UP001210211"/>
    </source>
</evidence>
<keyword evidence="9" id="KW-1185">Reference proteome</keyword>
<dbReference type="Pfam" id="PF13086">
    <property type="entry name" value="AAA_11"/>
    <property type="match status" value="2"/>
</dbReference>
<dbReference type="FunFam" id="3.40.50.300:FF:000326">
    <property type="entry name" value="P-loop containing nucleoside triphosphate hydrolase"/>
    <property type="match status" value="1"/>
</dbReference>
<dbReference type="Proteomes" id="UP001210211">
    <property type="component" value="Unassembled WGS sequence"/>
</dbReference>
<dbReference type="Pfam" id="PF13087">
    <property type="entry name" value="AAA_12"/>
    <property type="match status" value="1"/>
</dbReference>
<keyword evidence="1" id="KW-0547">Nucleotide-binding</keyword>
<feature type="domain" description="DNA2/NAM7 helicase helicase" evidence="6">
    <location>
        <begin position="339"/>
        <end position="457"/>
    </location>
</feature>
<feature type="region of interest" description="Disordered" evidence="5">
    <location>
        <begin position="1199"/>
        <end position="1235"/>
    </location>
</feature>
<keyword evidence="4" id="KW-0067">ATP-binding</keyword>
<organism evidence="8 9">
    <name type="scientific">Rhynchospora tenuis</name>
    <dbReference type="NCBI Taxonomy" id="198213"/>
    <lineage>
        <taxon>Eukaryota</taxon>
        <taxon>Viridiplantae</taxon>
        <taxon>Streptophyta</taxon>
        <taxon>Embryophyta</taxon>
        <taxon>Tracheophyta</taxon>
        <taxon>Spermatophyta</taxon>
        <taxon>Magnoliopsida</taxon>
        <taxon>Liliopsida</taxon>
        <taxon>Poales</taxon>
        <taxon>Cyperaceae</taxon>
        <taxon>Cyperoideae</taxon>
        <taxon>Rhynchosporeae</taxon>
        <taxon>Rhynchospora</taxon>
    </lineage>
</organism>
<dbReference type="InterPro" id="IPR047187">
    <property type="entry name" value="SF1_C_Upf1"/>
</dbReference>
<evidence type="ECO:0000256" key="4">
    <source>
        <dbReference type="ARBA" id="ARBA00022840"/>
    </source>
</evidence>
<dbReference type="PANTHER" id="PTHR10887:SF520">
    <property type="entry name" value="P-LOOP CONTAINING NUCLEOSIDE TRIPHOSPHATE HYDROLASE SUPERFAMILY PROTEIN"/>
    <property type="match status" value="1"/>
</dbReference>
<evidence type="ECO:0000256" key="2">
    <source>
        <dbReference type="ARBA" id="ARBA00022801"/>
    </source>
</evidence>
<dbReference type="EMBL" id="JAMRDG010000001">
    <property type="protein sequence ID" value="KAJ3709112.1"/>
    <property type="molecule type" value="Genomic_DNA"/>
</dbReference>
<keyword evidence="2" id="KW-0378">Hydrolase</keyword>
<dbReference type="InterPro" id="IPR041677">
    <property type="entry name" value="DNA2/NAM7_AAA_11"/>
</dbReference>
<keyword evidence="3" id="KW-0347">Helicase</keyword>
<protein>
    <submittedName>
        <fullName evidence="8">Uncharacterized protein</fullName>
    </submittedName>
</protein>
<dbReference type="InterPro" id="IPR045055">
    <property type="entry name" value="DNA2/NAM7-like"/>
</dbReference>
<feature type="region of interest" description="Disordered" evidence="5">
    <location>
        <begin position="1027"/>
        <end position="1049"/>
    </location>
</feature>
<dbReference type="CDD" id="cd18808">
    <property type="entry name" value="SF1_C_Upf1"/>
    <property type="match status" value="1"/>
</dbReference>
<dbReference type="Gene3D" id="3.40.50.300">
    <property type="entry name" value="P-loop containing nucleotide triphosphate hydrolases"/>
    <property type="match status" value="2"/>
</dbReference>
<evidence type="ECO:0000313" key="8">
    <source>
        <dbReference type="EMBL" id="KAJ3709112.1"/>
    </source>
</evidence>
<dbReference type="SUPFAM" id="SSF52540">
    <property type="entry name" value="P-loop containing nucleoside triphosphate hydrolases"/>
    <property type="match status" value="1"/>
</dbReference>
<dbReference type="GO" id="GO:0004386">
    <property type="term" value="F:helicase activity"/>
    <property type="evidence" value="ECO:0007669"/>
    <property type="project" value="UniProtKB-KW"/>
</dbReference>
<dbReference type="GO" id="GO:0005694">
    <property type="term" value="C:chromosome"/>
    <property type="evidence" value="ECO:0007669"/>
    <property type="project" value="UniProtKB-ARBA"/>
</dbReference>
<feature type="region of interest" description="Disordered" evidence="5">
    <location>
        <begin position="14"/>
        <end position="34"/>
    </location>
</feature>
<proteinExistence type="predicted"/>
<evidence type="ECO:0000256" key="1">
    <source>
        <dbReference type="ARBA" id="ARBA00022741"/>
    </source>
</evidence>
<accession>A0AAD6A3M1</accession>
<evidence type="ECO:0000256" key="3">
    <source>
        <dbReference type="ARBA" id="ARBA00022806"/>
    </source>
</evidence>
<feature type="compositionally biased region" description="Polar residues" evidence="5">
    <location>
        <begin position="1027"/>
        <end position="1039"/>
    </location>
</feature>
<feature type="domain" description="DNA2/NAM7 helicase-like C-terminal" evidence="7">
    <location>
        <begin position="704"/>
        <end position="899"/>
    </location>
</feature>
<dbReference type="InterPro" id="IPR027417">
    <property type="entry name" value="P-loop_NTPase"/>
</dbReference>
<evidence type="ECO:0000259" key="7">
    <source>
        <dbReference type="Pfam" id="PF13087"/>
    </source>
</evidence>
<dbReference type="PANTHER" id="PTHR10887">
    <property type="entry name" value="DNA2/NAM7 HELICASE FAMILY"/>
    <property type="match status" value="1"/>
</dbReference>
<feature type="domain" description="DNA2/NAM7 helicase helicase" evidence="6">
    <location>
        <begin position="619"/>
        <end position="696"/>
    </location>
</feature>
<gene>
    <name evidence="8" type="ORF">LUZ61_012817</name>
</gene>
<reference evidence="8 9" key="1">
    <citation type="journal article" date="2022" name="Cell">
        <title>Repeat-based holocentromeres influence genome architecture and karyotype evolution.</title>
        <authorList>
            <person name="Hofstatter P.G."/>
            <person name="Thangavel G."/>
            <person name="Lux T."/>
            <person name="Neumann P."/>
            <person name="Vondrak T."/>
            <person name="Novak P."/>
            <person name="Zhang M."/>
            <person name="Costa L."/>
            <person name="Castellani M."/>
            <person name="Scott A."/>
            <person name="Toegelov H."/>
            <person name="Fuchs J."/>
            <person name="Mata-Sucre Y."/>
            <person name="Dias Y."/>
            <person name="Vanzela A.L.L."/>
            <person name="Huettel B."/>
            <person name="Almeida C.C.S."/>
            <person name="Simkova H."/>
            <person name="Souza G."/>
            <person name="Pedrosa-Harand A."/>
            <person name="Macas J."/>
            <person name="Mayer K.F.X."/>
            <person name="Houben A."/>
            <person name="Marques A."/>
        </authorList>
    </citation>
    <scope>NUCLEOTIDE SEQUENCE [LARGE SCALE GENOMIC DNA]</scope>
    <source>
        <strain evidence="8">RhyTen1mFocal</strain>
    </source>
</reference>
<comment type="caution">
    <text evidence="8">The sequence shown here is derived from an EMBL/GenBank/DDBJ whole genome shotgun (WGS) entry which is preliminary data.</text>
</comment>
<dbReference type="InterPro" id="IPR041679">
    <property type="entry name" value="DNA2/NAM7-like_C"/>
</dbReference>
<evidence type="ECO:0000256" key="5">
    <source>
        <dbReference type="SAM" id="MobiDB-lite"/>
    </source>
</evidence>
<sequence length="1283" mass="145566">MGFHARYYGAEEEEGEASYNRDEGVDGEYQGGQRDKPRSLMHMIFSWSIEELMDKDLYRDKVPTIPDSFSSSEQYFNSFFPPLLEEVHADILCTLEAVSDAPIATVLWIQESCTDRQLKGKSGLYEMSIDMEQSMKANLRNEIYKPKPADIILISESFRPLNQFQIRKNASSCTLGWVIKVERGNILHVRASRRINIVALRTKKENSHIPSTENEAASSELVVDVEGFSCSSSHPSGVENYIKWAEKTAEALNIVENKDEQEKGKESEETNNLPRSQPFHVLFLSNVMTYQRTWKVLCMGLTKSSKIIQSILGSNEFDGCDICSPDTNINTPEEIHQFNLNVSQFKAAASCISASNCWHTSSVELVWGPPGTGKTRTIGAVLKILLAKSCRTLTCAPTNTAIMQVASHMLSLVNKSRGSEPCYLGDVVLFGNKDRLKVDNELSSIYLDDRVKRLMAFFRSQTELKHKLGCMINFLSNQPPLHQTFFQLKRRINNTNLTFKGFLIDQMNAVARDLKNYIAMLRNDLPSSLFTEKGFHEIVLAQNMVNEIEELVCVRSLSGKDLREAFEKSYEVEGLDIDWSSGNGGSDLILLKKKICICLGTLRDVSRRDLRYALPVKFDERSIRNYCIEEAKLLFCTISSAYELHERRMDPVEMLVIDEAAQLKECESLIPLQLVNIRHAFLIGDDNQLAAMVKSQISEKAAFGRSLFERLSLRGHIKHLLDVQYRMHPRIHDFPNRKFYQGCILNGPNVRKESYCRSCLEEPMYGPYSFIHIMNNKEAFDQLGQSCKNLVEVAVVHHIIKRLAEVSETAGRHVNVGVISPYTAQVNAIQDRLGRRYLKHEFISVKVSSIDGFQGGEAEVILMSTVRSNSDGAIGFLSDIRRINVALTRAKHCLWILGNGSTLTKSNTVWKDLVLDAKDRGCFFNASDDVSLAEMIKNTIQELEELRSRPRHDEFLDNSYEERAGEMASSSEETLSVAVSKIQPPINELGSHGETGLCQSLQIVEKTTNSESLKPCNLATELHLENTSTTSAQPVQPEQKNIPRHQGNRYGRHHYVDTWRNDCRHSHGMNSRQVRYSHPIKSWHEILMGEVKTAHRNCDIAVESQSDSRKSHVAQDSWANSQHDCWNKTEAPRKGMAQDGWSGACARTSRHNSWCKTPRMGVARDYRANFCASTSWNDHWSRPLRRGLKRGDRNFDRVGHDWSKWDDSEKDTSPSEKKRARASTPEKNRFNPWMKGPMDGAECDLVCEAETREQSSCGWSSWPCQKPSTLPWNRLSGNIEETT</sequence>
<dbReference type="GO" id="GO:0016787">
    <property type="term" value="F:hydrolase activity"/>
    <property type="evidence" value="ECO:0007669"/>
    <property type="project" value="UniProtKB-KW"/>
</dbReference>
<feature type="compositionally biased region" description="Basic and acidic residues" evidence="5">
    <location>
        <begin position="1199"/>
        <end position="1217"/>
    </location>
</feature>
<evidence type="ECO:0000259" key="6">
    <source>
        <dbReference type="Pfam" id="PF13086"/>
    </source>
</evidence>